<dbReference type="InterPro" id="IPR003029">
    <property type="entry name" value="S1_domain"/>
</dbReference>
<dbReference type="InterPro" id="IPR011805">
    <property type="entry name" value="RNase_R"/>
</dbReference>
<keyword evidence="12" id="KW-1185">Reference proteome</keyword>
<dbReference type="PANTHER" id="PTHR23355:SF9">
    <property type="entry name" value="DIS3-LIKE EXONUCLEASE 2"/>
    <property type="match status" value="1"/>
</dbReference>
<dbReference type="SMART" id="SM00955">
    <property type="entry name" value="RNB"/>
    <property type="match status" value="1"/>
</dbReference>
<dbReference type="InterPro" id="IPR011129">
    <property type="entry name" value="CSD"/>
</dbReference>
<dbReference type="PROSITE" id="PS50126">
    <property type="entry name" value="S1"/>
    <property type="match status" value="1"/>
</dbReference>
<dbReference type="InterPro" id="IPR004476">
    <property type="entry name" value="RNase_II/RNase_R"/>
</dbReference>
<keyword evidence="4 8" id="KW-0540">Nuclease</keyword>
<evidence type="ECO:0000256" key="8">
    <source>
        <dbReference type="HAMAP-Rule" id="MF_01895"/>
    </source>
</evidence>
<proteinExistence type="inferred from homology"/>
<name>A0A372MHQ1_9SPIR</name>
<reference evidence="12" key="1">
    <citation type="submission" date="2018-08" db="EMBL/GenBank/DDBJ databases">
        <authorList>
            <person name="Grouzdev D.S."/>
            <person name="Krutkina M.S."/>
        </authorList>
    </citation>
    <scope>NUCLEOTIDE SEQUENCE [LARGE SCALE GENOMIC DNA]</scope>
    <source>
        <strain evidence="12">4-11</strain>
    </source>
</reference>
<evidence type="ECO:0000256" key="6">
    <source>
        <dbReference type="ARBA" id="ARBA00022839"/>
    </source>
</evidence>
<feature type="region of interest" description="Disordered" evidence="9">
    <location>
        <begin position="1"/>
        <end position="21"/>
    </location>
</feature>
<dbReference type="InterPro" id="IPR012340">
    <property type="entry name" value="NA-bd_OB-fold"/>
</dbReference>
<dbReference type="InterPro" id="IPR040476">
    <property type="entry name" value="CSD2"/>
</dbReference>
<evidence type="ECO:0000256" key="2">
    <source>
        <dbReference type="ARBA" id="ARBA00004496"/>
    </source>
</evidence>
<dbReference type="InterPro" id="IPR013223">
    <property type="entry name" value="RNase_B_OB_dom"/>
</dbReference>
<dbReference type="CDD" id="cd04471">
    <property type="entry name" value="S1_RNase_R"/>
    <property type="match status" value="1"/>
</dbReference>
<evidence type="ECO:0000256" key="3">
    <source>
        <dbReference type="ARBA" id="ARBA00022490"/>
    </source>
</evidence>
<comment type="similarity">
    <text evidence="8">Belongs to the RNR ribonuclease family. RNase R subfamily.</text>
</comment>
<keyword evidence="3 8" id="KW-0963">Cytoplasm</keyword>
<dbReference type="HAMAP" id="MF_01895">
    <property type="entry name" value="RNase_R"/>
    <property type="match status" value="1"/>
</dbReference>
<dbReference type="GO" id="GO:0003723">
    <property type="term" value="F:RNA binding"/>
    <property type="evidence" value="ECO:0007669"/>
    <property type="project" value="UniProtKB-UniRule"/>
</dbReference>
<dbReference type="SMART" id="SM00357">
    <property type="entry name" value="CSP"/>
    <property type="match status" value="1"/>
</dbReference>
<dbReference type="SUPFAM" id="SSF50249">
    <property type="entry name" value="Nucleic acid-binding proteins"/>
    <property type="match status" value="4"/>
</dbReference>
<evidence type="ECO:0000256" key="1">
    <source>
        <dbReference type="ARBA" id="ARBA00001849"/>
    </source>
</evidence>
<comment type="caution">
    <text evidence="11">The sequence shown here is derived from an EMBL/GenBank/DDBJ whole genome shotgun (WGS) entry which is preliminary data.</text>
</comment>
<evidence type="ECO:0000259" key="10">
    <source>
        <dbReference type="PROSITE" id="PS50126"/>
    </source>
</evidence>
<evidence type="ECO:0000256" key="9">
    <source>
        <dbReference type="SAM" id="MobiDB-lite"/>
    </source>
</evidence>
<dbReference type="RefSeq" id="WP_117329674.1">
    <property type="nucleotide sequence ID" value="NZ_QUWK01000004.1"/>
</dbReference>
<gene>
    <name evidence="8 11" type="primary">rnr</name>
    <name evidence="11" type="ORF">DYP60_04385</name>
</gene>
<dbReference type="Pfam" id="PF00575">
    <property type="entry name" value="S1"/>
    <property type="match status" value="1"/>
</dbReference>
<evidence type="ECO:0000313" key="11">
    <source>
        <dbReference type="EMBL" id="RFU95264.1"/>
    </source>
</evidence>
<dbReference type="NCBIfam" id="TIGR00358">
    <property type="entry name" value="3_prime_RNase"/>
    <property type="match status" value="1"/>
</dbReference>
<keyword evidence="5 8" id="KW-0378">Hydrolase</keyword>
<dbReference type="SMART" id="SM00316">
    <property type="entry name" value="S1"/>
    <property type="match status" value="2"/>
</dbReference>
<comment type="subcellular location">
    <subcellularLocation>
        <location evidence="2 8">Cytoplasm</location>
    </subcellularLocation>
</comment>
<dbReference type="InterPro" id="IPR022966">
    <property type="entry name" value="RNase_II/R_CS"/>
</dbReference>
<comment type="catalytic activity">
    <reaction evidence="1 8">
        <text>Exonucleolytic cleavage in the 3'- to 5'-direction to yield nucleoside 5'-phosphates.</text>
        <dbReference type="EC" id="3.1.13.1"/>
    </reaction>
</comment>
<dbReference type="Pfam" id="PF17876">
    <property type="entry name" value="CSD2"/>
    <property type="match status" value="1"/>
</dbReference>
<evidence type="ECO:0000256" key="5">
    <source>
        <dbReference type="ARBA" id="ARBA00022801"/>
    </source>
</evidence>
<dbReference type="GO" id="GO:0005829">
    <property type="term" value="C:cytosol"/>
    <property type="evidence" value="ECO:0007669"/>
    <property type="project" value="TreeGrafter"/>
</dbReference>
<evidence type="ECO:0000313" key="12">
    <source>
        <dbReference type="Proteomes" id="UP000264002"/>
    </source>
</evidence>
<dbReference type="AlphaFoldDB" id="A0A372MHQ1"/>
<dbReference type="InterPro" id="IPR050180">
    <property type="entry name" value="RNR_Ribonuclease"/>
</dbReference>
<dbReference type="Proteomes" id="UP000264002">
    <property type="component" value="Unassembled WGS sequence"/>
</dbReference>
<protein>
    <recommendedName>
        <fullName evidence="8">Ribonuclease R</fullName>
        <shortName evidence="8">RNase R</shortName>
        <ecNumber evidence="8">3.1.13.1</ecNumber>
    </recommendedName>
</protein>
<dbReference type="PROSITE" id="PS01175">
    <property type="entry name" value="RIBONUCLEASE_II"/>
    <property type="match status" value="1"/>
</dbReference>
<evidence type="ECO:0000256" key="7">
    <source>
        <dbReference type="ARBA" id="ARBA00022884"/>
    </source>
</evidence>
<reference evidence="11 12" key="2">
    <citation type="submission" date="2018-09" db="EMBL/GenBank/DDBJ databases">
        <title>Genome of Sphaerochaeta halotolerans strain 4-11.</title>
        <authorList>
            <person name="Nazina T.N."/>
            <person name="Sokolova D.S."/>
        </authorList>
    </citation>
    <scope>NUCLEOTIDE SEQUENCE [LARGE SCALE GENOMIC DNA]</scope>
    <source>
        <strain evidence="11 12">4-11</strain>
    </source>
</reference>
<dbReference type="InterPro" id="IPR001900">
    <property type="entry name" value="RNase_II/R"/>
</dbReference>
<feature type="domain" description="S1 motif" evidence="10">
    <location>
        <begin position="585"/>
        <end position="666"/>
    </location>
</feature>
<dbReference type="PANTHER" id="PTHR23355">
    <property type="entry name" value="RIBONUCLEASE"/>
    <property type="match status" value="1"/>
</dbReference>
<dbReference type="GO" id="GO:0008859">
    <property type="term" value="F:exoribonuclease II activity"/>
    <property type="evidence" value="ECO:0007669"/>
    <property type="project" value="UniProtKB-UniRule"/>
</dbReference>
<comment type="function">
    <text evidence="8">3'-5' exoribonuclease that releases 5'-nucleoside monophosphates and is involved in maturation of structured RNAs.</text>
</comment>
<accession>A0A372MHQ1</accession>
<sequence length="666" mass="76083">MPKKTDKKTSGNPTKKQKTQGKMIKGYLSVHAKGFGFVLVKKGTDIFIPLEHMLNAMDGDYVSAEILKKIPKKNPEGRIVKILKLQEKEIIGVFKRSKEGGLVIPSDERYNNPIIIPKDSLSSPKIGRMPKNGEFVVIKRTGWKEDDHTVTGTIIDILGKPENKEMDLLMVARNNNLTIPFPTQVNKELSKLPEFDLQTELKKREDYRLIPCFTIDPESAKDFDDAISLTQLENGRFELGVHIADVSHYVSEGSAIDKEAYERGTSVYFVNNVIPMLPERLSNDLCSLKPHTDRLAFSVIMEIDSRGIVQTYRIKETIIRSAERFTYEEVEAIIKGKKHAHAKTIHLMQMLSLVLRRAREEMGSIDFDISEAAISLDEQGVPYAIKPRERIESNRLIEEFMLVANRTVANHIAKQDTNKNQKPFVYRVHEKPDKQSIQSFLALLERLGLKYQLDKEVESDDYRKILDIVENLDEKYFIEKVALRSMTKAYYSTKNKGHFGLAFDAYTHFTSPIRRYPDLVVHRLLKYYASKENNKKGIAKSETATLSTKLESICTHCSEREIRATQAEREFIKIKSMEFLSSKVGETYDGIISGIASFGMFVELSHYVIEGLVHISELKGDHYDFDKEEFTLTGRKTGKVYRMGDAVTIKIKSVSKEEKRADFSLV</sequence>
<organism evidence="11 12">
    <name type="scientific">Sphaerochaeta halotolerans</name>
    <dbReference type="NCBI Taxonomy" id="2293840"/>
    <lineage>
        <taxon>Bacteria</taxon>
        <taxon>Pseudomonadati</taxon>
        <taxon>Spirochaetota</taxon>
        <taxon>Spirochaetia</taxon>
        <taxon>Spirochaetales</taxon>
        <taxon>Sphaerochaetaceae</taxon>
        <taxon>Sphaerochaeta</taxon>
    </lineage>
</organism>
<dbReference type="Pfam" id="PF08206">
    <property type="entry name" value="OB_RNB"/>
    <property type="match status" value="1"/>
</dbReference>
<dbReference type="NCBIfam" id="TIGR02063">
    <property type="entry name" value="RNase_R"/>
    <property type="match status" value="1"/>
</dbReference>
<dbReference type="GO" id="GO:0006402">
    <property type="term" value="P:mRNA catabolic process"/>
    <property type="evidence" value="ECO:0007669"/>
    <property type="project" value="TreeGrafter"/>
</dbReference>
<keyword evidence="6 8" id="KW-0269">Exonuclease</keyword>
<evidence type="ECO:0000256" key="4">
    <source>
        <dbReference type="ARBA" id="ARBA00022722"/>
    </source>
</evidence>
<dbReference type="EC" id="3.1.13.1" evidence="8"/>
<keyword evidence="7 8" id="KW-0694">RNA-binding</keyword>
<dbReference type="EMBL" id="QUWK01000004">
    <property type="protein sequence ID" value="RFU95264.1"/>
    <property type="molecule type" value="Genomic_DNA"/>
</dbReference>
<dbReference type="Pfam" id="PF00773">
    <property type="entry name" value="RNB"/>
    <property type="match status" value="1"/>
</dbReference>
<dbReference type="Gene3D" id="2.40.50.140">
    <property type="entry name" value="Nucleic acid-binding proteins"/>
    <property type="match status" value="2"/>
</dbReference>